<dbReference type="PANTHER" id="PTHR28083">
    <property type="entry name" value="GOOD FOR FULL DBP5 ACTIVITY PROTEIN 2"/>
    <property type="match status" value="1"/>
</dbReference>
<feature type="compositionally biased region" description="Acidic residues" evidence="1">
    <location>
        <begin position="377"/>
        <end position="388"/>
    </location>
</feature>
<evidence type="ECO:0000313" key="3">
    <source>
        <dbReference type="EMBL" id="CAL1700741.1"/>
    </source>
</evidence>
<proteinExistence type="predicted"/>
<evidence type="ECO:0000313" key="4">
    <source>
        <dbReference type="Proteomes" id="UP001497453"/>
    </source>
</evidence>
<dbReference type="Gene3D" id="3.30.420.10">
    <property type="entry name" value="Ribonuclease H-like superfamily/Ribonuclease H"/>
    <property type="match status" value="1"/>
</dbReference>
<dbReference type="EMBL" id="OZ037945">
    <property type="protein sequence ID" value="CAL1700741.1"/>
    <property type="molecule type" value="Genomic_DNA"/>
</dbReference>
<feature type="region of interest" description="Disordered" evidence="1">
    <location>
        <begin position="362"/>
        <end position="406"/>
    </location>
</feature>
<accession>A0ABP1CYL2</accession>
<reference evidence="4" key="1">
    <citation type="submission" date="2024-04" db="EMBL/GenBank/DDBJ databases">
        <authorList>
            <person name="Shaw F."/>
            <person name="Minotto A."/>
        </authorList>
    </citation>
    <scope>NUCLEOTIDE SEQUENCE [LARGE SCALE GENOMIC DNA]</scope>
</reference>
<gene>
    <name evidence="3" type="ORF">GFSPODELE1_LOCUS3275</name>
</gene>
<dbReference type="PANTHER" id="PTHR28083:SF1">
    <property type="entry name" value="GOOD FOR FULL DBP5 ACTIVITY PROTEIN 2"/>
    <property type="match status" value="1"/>
</dbReference>
<dbReference type="InterPro" id="IPR040151">
    <property type="entry name" value="Gfd2/YDR514C-like"/>
</dbReference>
<evidence type="ECO:0000256" key="1">
    <source>
        <dbReference type="SAM" id="MobiDB-lite"/>
    </source>
</evidence>
<keyword evidence="4" id="KW-1185">Reference proteome</keyword>
<organism evidence="3 4">
    <name type="scientific">Somion occarium</name>
    <dbReference type="NCBI Taxonomy" id="3059160"/>
    <lineage>
        <taxon>Eukaryota</taxon>
        <taxon>Fungi</taxon>
        <taxon>Dikarya</taxon>
        <taxon>Basidiomycota</taxon>
        <taxon>Agaricomycotina</taxon>
        <taxon>Agaricomycetes</taxon>
        <taxon>Polyporales</taxon>
        <taxon>Cerrenaceae</taxon>
        <taxon>Somion</taxon>
    </lineage>
</organism>
<dbReference type="Proteomes" id="UP001497453">
    <property type="component" value="Chromosome 2"/>
</dbReference>
<name>A0ABP1CYL2_9APHY</name>
<dbReference type="InterPro" id="IPR012337">
    <property type="entry name" value="RNaseH-like_sf"/>
</dbReference>
<dbReference type="Pfam" id="PF21762">
    <property type="entry name" value="DEDDh_C"/>
    <property type="match status" value="1"/>
</dbReference>
<dbReference type="InterPro" id="IPR036397">
    <property type="entry name" value="RNaseH_sf"/>
</dbReference>
<protein>
    <recommendedName>
        <fullName evidence="2">Gfd2/YDR514C-like C-terminal domain-containing protein</fullName>
    </recommendedName>
</protein>
<dbReference type="SUPFAM" id="SSF53098">
    <property type="entry name" value="Ribonuclease H-like"/>
    <property type="match status" value="1"/>
</dbReference>
<evidence type="ECO:0000259" key="2">
    <source>
        <dbReference type="Pfam" id="PF21762"/>
    </source>
</evidence>
<feature type="domain" description="Gfd2/YDR514C-like C-terminal" evidence="2">
    <location>
        <begin position="164"/>
        <end position="345"/>
    </location>
</feature>
<dbReference type="InterPro" id="IPR048519">
    <property type="entry name" value="Gfd2/YDR514C-like_C"/>
</dbReference>
<sequence length="414" mass="47627">MPPPVVLGYYRFTDIFFEWHKALPEIEDVSPLKAMIAYDALVHPEHPLRKHRTDGIELFVGTFDTGEARLLFSSAQVEYIRYWLHAVGLTKKLIPIPSSEYMIKLSDLRSCSPAVYSNAAAFKKAFKQLDKANKRLKGSQPRLTARRLGFERIRAFWGEKSGTWLAIDFEAWEMDHSMITEFGWSLLRWEDGKEVRDRGHLIIQERRQYYNHNYIQGNRDRYNFGDSENVDKRTFRERIHKLMTDHLTKGPLYLVFHDPSQDVKYLHSKDIDAPLSGLSFVLPETTPKEGLYVVDTAEMFAGLEGESGGNTRGLERMARLLGSYVENEHNAGNDAHYTLEALESMASGDPIDAQREKRWPERLSATQPKVVFKPTDEDSDLTDGDDVNAIDVRPTDDPYMQLDDDDDANLWGKF</sequence>